<dbReference type="SMART" id="SM01419">
    <property type="entry name" value="Thiol-ester_cl"/>
    <property type="match status" value="1"/>
</dbReference>
<dbReference type="InterPro" id="IPR050473">
    <property type="entry name" value="A2M/Complement_sys"/>
</dbReference>
<dbReference type="Pfam" id="PF07678">
    <property type="entry name" value="TED_complement"/>
    <property type="match status" value="1"/>
</dbReference>
<dbReference type="InterPro" id="IPR047565">
    <property type="entry name" value="Alpha-macroglob_thiol-ester_cl"/>
</dbReference>
<dbReference type="InterPro" id="IPR041813">
    <property type="entry name" value="A2M_TED"/>
</dbReference>
<dbReference type="InterPro" id="IPR002890">
    <property type="entry name" value="MG2"/>
</dbReference>
<dbReference type="InterPro" id="IPR036595">
    <property type="entry name" value="A-macroglobulin_rcpt-bd_sf"/>
</dbReference>
<evidence type="ECO:0000313" key="9">
    <source>
        <dbReference type="EMBL" id="KAJ4939872.1"/>
    </source>
</evidence>
<dbReference type="Gene3D" id="2.60.40.1930">
    <property type="match status" value="2"/>
</dbReference>
<dbReference type="InterPro" id="IPR009048">
    <property type="entry name" value="A-macroglobulin_rcpt-bd"/>
</dbReference>
<dbReference type="SUPFAM" id="SSF49410">
    <property type="entry name" value="Alpha-macroglobulin receptor domain"/>
    <property type="match status" value="1"/>
</dbReference>
<dbReference type="Pfam" id="PF07703">
    <property type="entry name" value="A2M_BRD"/>
    <property type="match status" value="1"/>
</dbReference>
<dbReference type="InterPro" id="IPR013783">
    <property type="entry name" value="Ig-like_fold"/>
</dbReference>
<feature type="domain" description="Alpha-2-macroglobulin bait region" evidence="6">
    <location>
        <begin position="436"/>
        <end position="559"/>
    </location>
</feature>
<dbReference type="SMART" id="SM01359">
    <property type="entry name" value="A2M_N_2"/>
    <property type="match status" value="1"/>
</dbReference>
<dbReference type="Pfam" id="PF07677">
    <property type="entry name" value="A2M_recep"/>
    <property type="match status" value="1"/>
</dbReference>
<dbReference type="Proteomes" id="UP001219934">
    <property type="component" value="Unassembled WGS sequence"/>
</dbReference>
<evidence type="ECO:0000256" key="4">
    <source>
        <dbReference type="ARBA" id="ARBA00023180"/>
    </source>
</evidence>
<keyword evidence="3" id="KW-1015">Disulfide bond</keyword>
<keyword evidence="4" id="KW-0325">Glycoprotein</keyword>
<reference evidence="9" key="1">
    <citation type="submission" date="2022-11" db="EMBL/GenBank/DDBJ databases">
        <title>Chromosome-level genome of Pogonophryne albipinna.</title>
        <authorList>
            <person name="Jo E."/>
        </authorList>
    </citation>
    <scope>NUCLEOTIDE SEQUENCE</scope>
    <source>
        <strain evidence="9">SGF0006</strain>
        <tissue evidence="9">Muscle</tissue>
    </source>
</reference>
<dbReference type="Gene3D" id="2.60.40.1940">
    <property type="match status" value="1"/>
</dbReference>
<sequence>MDAIWTLVVCVGVVFFPVPGSTQESPRTLFLISVPEVLHAGTPTPLAVTVLADFPVRVMAEVKHGKTVFTQTKAFQGGLTRVLTLSPILEYTPNSLLNLTVRGYREDNLIFANTTTLTFSPRNVSTVIQTDRSCYQPGDTVKVRVVSVQLNNRPYKGRVEISIQDPSKNAVYWWESTGNLGIVLREFSLSPTSPHGNWTITAAVNGLIDEKAFMVEHYERPHFEMLFKTPSQVLIGDDISGSVRALYPSGQPVRGTLTISVTVASDVHNAASTVTVTKLLYGSTRFVFSKDQLQGISGRVRVEAFVTDISTGFKVNKTVEVDIMTKTFQLTFHDFPSTLKPSLHFFTQLKISRYDRNPLSSQDLKPSVIIEVTQSTNTRNSIPTTLTLPVPQDGNIHIQFELHDQVDMLFIQATFQSSEDTLTVYNNQPSPSGSYIQISPVNTSSAQIGLPLQLEVKSTFQPTALHFVVSSRGQVVAAGTKNSSSFSLTPTLSWSPEAWVTVYCVLSDGEVTSDTAHIPVNKNNYVSVSWNLNKAQPGEQVWLTVNALQPGSQVGIVVIGEHDDGPQDGLDFNVEKDCNIKMLTNARLYKKKQPDGPDYGDAQMVERFWSRWMDATESLLWFDTSISDQPMKSEKITVPDGVTSLRAAALVMSDNLGLGFTPLPQKLTVSKDFSLSLDVPSYLIRGEEIVLEVNIINHLEHDIEVILLLLTSEVYKFVLAYKGDVSGVNAQKLTLRSHVSASALFPIRPVALGEIEISVDAVSAEASDSLVWIVNVKPEGVKQSLSETLFLEVEPLKLNSSTSISFSFPPDVVPGSQRAHVALVGDILGFSIRNLDSLLQMPLDSGEQNLIHFAPNIYVLQYLNKSGTTPDEEEIRGRALGHMLEVYQKQLSYQREDGSFSPFGSSDTSGSIWLTAFVLKCFLQAKPFMQIEQSVLTRAVTWLLKHQRPQGEFREVGKLIHTEMQEALDGGQVGLTAFVLMALLEDESYADPANLSLAQSYLENKVASGGISNYSLCLTAYALALANSPEAGPALEELTSRADYKDGVMRWTSSASLESHDLEPSSAQIEMASYVLLALYKRGSFVEAIQLLIWLTKQRNHMGGYRTTQDTVVALQALACYAAFSGANAIDLRLNITAPESQFASLFSINSSTYLAYQRREMNTDTDINLNIYMEGRGFAIFQINIFYNLESKAFSQILQLAKEEEAFTLDVDVSEEKDHNHVMLSICTRLKNNAGVSHTGMVILDVGMLSGFSLSPGAAAPTELIRKMDILPEKVSLYLDSLNKSEVCIMLPLIRKYKVARVQDAMVKVYDYSEPTRTASRTYNSDALHNMKACFFCGENCDRCRPGITITMSSPLLSSSNSRNDYSIPCLFLGVTAFFIRV</sequence>
<dbReference type="Pfam" id="PF17791">
    <property type="entry name" value="MG3"/>
    <property type="match status" value="1"/>
</dbReference>
<evidence type="ECO:0000256" key="3">
    <source>
        <dbReference type="ARBA" id="ARBA00023157"/>
    </source>
</evidence>
<dbReference type="SMART" id="SM01361">
    <property type="entry name" value="A2M_recep"/>
    <property type="match status" value="1"/>
</dbReference>
<evidence type="ECO:0000256" key="2">
    <source>
        <dbReference type="ARBA" id="ARBA00022966"/>
    </source>
</evidence>
<feature type="domain" description="Alpha-macroglobulin receptor-binding" evidence="8">
    <location>
        <begin position="1240"/>
        <end position="1324"/>
    </location>
</feature>
<dbReference type="Gene3D" id="2.20.130.20">
    <property type="match status" value="1"/>
</dbReference>
<dbReference type="PANTHER" id="PTHR11412">
    <property type="entry name" value="MACROGLOBULIN / COMPLEMENT"/>
    <property type="match status" value="1"/>
</dbReference>
<dbReference type="InterPro" id="IPR011626">
    <property type="entry name" value="Alpha-macroglobulin_TED"/>
</dbReference>
<dbReference type="GO" id="GO:0005615">
    <property type="term" value="C:extracellular space"/>
    <property type="evidence" value="ECO:0007669"/>
    <property type="project" value="InterPro"/>
</dbReference>
<comment type="caution">
    <text evidence="9">The sequence shown here is derived from an EMBL/GenBank/DDBJ whole genome shotgun (WGS) entry which is preliminary data.</text>
</comment>
<dbReference type="SMART" id="SM01360">
    <property type="entry name" value="A2M"/>
    <property type="match status" value="1"/>
</dbReference>
<dbReference type="Gene3D" id="2.60.40.690">
    <property type="entry name" value="Alpha-macroglobulin, receptor-binding domain"/>
    <property type="match status" value="1"/>
</dbReference>
<evidence type="ECO:0000259" key="7">
    <source>
        <dbReference type="SMART" id="SM01360"/>
    </source>
</evidence>
<keyword evidence="2" id="KW-0882">Thioester bond</keyword>
<dbReference type="InterPro" id="IPR001599">
    <property type="entry name" value="Macroglobln_a2"/>
</dbReference>
<dbReference type="Pfam" id="PF01835">
    <property type="entry name" value="MG2"/>
    <property type="match status" value="1"/>
</dbReference>
<feature type="chain" id="PRO_5042040706" evidence="5">
    <location>
        <begin position="23"/>
        <end position="1383"/>
    </location>
</feature>
<dbReference type="Gene3D" id="1.50.10.20">
    <property type="match status" value="1"/>
</dbReference>
<keyword evidence="1 5" id="KW-0732">Signal</keyword>
<protein>
    <submittedName>
        <fullName evidence="9">Uncharacterized protein</fullName>
    </submittedName>
</protein>
<evidence type="ECO:0000256" key="1">
    <source>
        <dbReference type="ARBA" id="ARBA00022729"/>
    </source>
</evidence>
<gene>
    <name evidence="9" type="ORF">JOQ06_029308</name>
</gene>
<feature type="signal peptide" evidence="5">
    <location>
        <begin position="1"/>
        <end position="22"/>
    </location>
</feature>
<dbReference type="Gene3D" id="2.60.120.1540">
    <property type="match status" value="1"/>
</dbReference>
<dbReference type="InterPro" id="IPR008930">
    <property type="entry name" value="Terpenoid_cyclase/PrenylTrfase"/>
</dbReference>
<dbReference type="PANTHER" id="PTHR11412:SF136">
    <property type="entry name" value="CD109 ANTIGEN"/>
    <property type="match status" value="1"/>
</dbReference>
<evidence type="ECO:0000259" key="8">
    <source>
        <dbReference type="SMART" id="SM01361"/>
    </source>
</evidence>
<organism evidence="9 10">
    <name type="scientific">Pogonophryne albipinna</name>
    <dbReference type="NCBI Taxonomy" id="1090488"/>
    <lineage>
        <taxon>Eukaryota</taxon>
        <taxon>Metazoa</taxon>
        <taxon>Chordata</taxon>
        <taxon>Craniata</taxon>
        <taxon>Vertebrata</taxon>
        <taxon>Euteleostomi</taxon>
        <taxon>Actinopterygii</taxon>
        <taxon>Neopterygii</taxon>
        <taxon>Teleostei</taxon>
        <taxon>Neoteleostei</taxon>
        <taxon>Acanthomorphata</taxon>
        <taxon>Eupercaria</taxon>
        <taxon>Perciformes</taxon>
        <taxon>Notothenioidei</taxon>
        <taxon>Pogonophryne</taxon>
    </lineage>
</organism>
<feature type="domain" description="Alpha-2-macroglobulin" evidence="7">
    <location>
        <begin position="618"/>
        <end position="709"/>
    </location>
</feature>
<dbReference type="GO" id="GO:0004866">
    <property type="term" value="F:endopeptidase inhibitor activity"/>
    <property type="evidence" value="ECO:0007669"/>
    <property type="project" value="InterPro"/>
</dbReference>
<proteinExistence type="predicted"/>
<evidence type="ECO:0000256" key="5">
    <source>
        <dbReference type="SAM" id="SignalP"/>
    </source>
</evidence>
<dbReference type="Gene3D" id="2.60.40.10">
    <property type="entry name" value="Immunoglobulins"/>
    <property type="match status" value="1"/>
</dbReference>
<name>A0AAD6BAM7_9TELE</name>
<keyword evidence="10" id="KW-1185">Reference proteome</keyword>
<dbReference type="SUPFAM" id="SSF48239">
    <property type="entry name" value="Terpenoid cyclases/Protein prenyltransferases"/>
    <property type="match status" value="1"/>
</dbReference>
<dbReference type="CDD" id="cd02897">
    <property type="entry name" value="A2M_2"/>
    <property type="match status" value="1"/>
</dbReference>
<dbReference type="InterPro" id="IPR011625">
    <property type="entry name" value="A2M_N_BRD"/>
</dbReference>
<evidence type="ECO:0000259" key="6">
    <source>
        <dbReference type="SMART" id="SM01359"/>
    </source>
</evidence>
<dbReference type="Pfam" id="PF00207">
    <property type="entry name" value="A2M"/>
    <property type="match status" value="1"/>
</dbReference>
<dbReference type="EMBL" id="JAPTMU010000008">
    <property type="protein sequence ID" value="KAJ4939872.1"/>
    <property type="molecule type" value="Genomic_DNA"/>
</dbReference>
<dbReference type="InterPro" id="IPR041555">
    <property type="entry name" value="MG3"/>
</dbReference>
<accession>A0AAD6BAM7</accession>
<evidence type="ECO:0000313" key="10">
    <source>
        <dbReference type="Proteomes" id="UP001219934"/>
    </source>
</evidence>